<dbReference type="PROSITE" id="PS00107">
    <property type="entry name" value="PROTEIN_KINASE_ATP"/>
    <property type="match status" value="1"/>
</dbReference>
<keyword evidence="2" id="KW-0723">Serine/threonine-protein kinase</keyword>
<name>A0A2R6PBF8_ACTCC</name>
<evidence type="ECO:0000256" key="11">
    <source>
        <dbReference type="ARBA" id="ARBA00023180"/>
    </source>
</evidence>
<evidence type="ECO:0000256" key="1">
    <source>
        <dbReference type="ARBA" id="ARBA00004167"/>
    </source>
</evidence>
<dbReference type="PROSITE" id="PS50011">
    <property type="entry name" value="PROTEIN_KINASE_DOM"/>
    <property type="match status" value="1"/>
</dbReference>
<dbReference type="InParanoid" id="A0A2R6PBF8"/>
<reference evidence="16" key="2">
    <citation type="journal article" date="2018" name="BMC Genomics">
        <title>A manually annotated Actinidia chinensis var. chinensis (kiwifruit) genome highlights the challenges associated with draft genomes and gene prediction in plants.</title>
        <authorList>
            <person name="Pilkington S.M."/>
            <person name="Crowhurst R."/>
            <person name="Hilario E."/>
            <person name="Nardozza S."/>
            <person name="Fraser L."/>
            <person name="Peng Y."/>
            <person name="Gunaseelan K."/>
            <person name="Simpson R."/>
            <person name="Tahir J."/>
            <person name="Deroles S.C."/>
            <person name="Templeton K."/>
            <person name="Luo Z."/>
            <person name="Davy M."/>
            <person name="Cheng C."/>
            <person name="McNeilage M."/>
            <person name="Scaglione D."/>
            <person name="Liu Y."/>
            <person name="Zhang Q."/>
            <person name="Datson P."/>
            <person name="De Silva N."/>
            <person name="Gardiner S.E."/>
            <person name="Bassett H."/>
            <person name="Chagne D."/>
            <person name="McCallum J."/>
            <person name="Dzierzon H."/>
            <person name="Deng C."/>
            <person name="Wang Y.Y."/>
            <person name="Barron L."/>
            <person name="Manako K."/>
            <person name="Bowen J."/>
            <person name="Foster T.M."/>
            <person name="Erridge Z.A."/>
            <person name="Tiffin H."/>
            <person name="Waite C.N."/>
            <person name="Davies K.M."/>
            <person name="Grierson E.P."/>
            <person name="Laing W.A."/>
            <person name="Kirk R."/>
            <person name="Chen X."/>
            <person name="Wood M."/>
            <person name="Montefiori M."/>
            <person name="Brummell D.A."/>
            <person name="Schwinn K.E."/>
            <person name="Catanach A."/>
            <person name="Fullerton C."/>
            <person name="Li D."/>
            <person name="Meiyalaghan S."/>
            <person name="Nieuwenhuizen N."/>
            <person name="Read N."/>
            <person name="Prakash R."/>
            <person name="Hunter D."/>
            <person name="Zhang H."/>
            <person name="McKenzie M."/>
            <person name="Knabel M."/>
            <person name="Harris A."/>
            <person name="Allan A.C."/>
            <person name="Gleave A."/>
            <person name="Chen A."/>
            <person name="Janssen B.J."/>
            <person name="Plunkett B."/>
            <person name="Ampomah-Dwamena C."/>
            <person name="Voogd C."/>
            <person name="Leif D."/>
            <person name="Lafferty D."/>
            <person name="Souleyre E.J.F."/>
            <person name="Varkonyi-Gasic E."/>
            <person name="Gambi F."/>
            <person name="Hanley J."/>
            <person name="Yao J.L."/>
            <person name="Cheung J."/>
            <person name="David K.M."/>
            <person name="Warren B."/>
            <person name="Marsh K."/>
            <person name="Snowden K.C."/>
            <person name="Lin-Wang K."/>
            <person name="Brian L."/>
            <person name="Martinez-Sanchez M."/>
            <person name="Wang M."/>
            <person name="Ileperuma N."/>
            <person name="Macnee N."/>
            <person name="Campin R."/>
            <person name="McAtee P."/>
            <person name="Drummond R.S.M."/>
            <person name="Espley R.V."/>
            <person name="Ireland H.S."/>
            <person name="Wu R."/>
            <person name="Atkinson R.G."/>
            <person name="Karunairetnam S."/>
            <person name="Bulley S."/>
            <person name="Chunkath S."/>
            <person name="Hanley Z."/>
            <person name="Storey R."/>
            <person name="Thrimawithana A.H."/>
            <person name="Thomson S."/>
            <person name="David C."/>
            <person name="Testolin R."/>
            <person name="Huang H."/>
            <person name="Hellens R.P."/>
            <person name="Schaffer R.J."/>
        </authorList>
    </citation>
    <scope>NUCLEOTIDE SEQUENCE [LARGE SCALE GENOMIC DNA]</scope>
    <source>
        <strain evidence="16">cv. Red5</strain>
    </source>
</reference>
<dbReference type="PANTHER" id="PTHR46008:SF2">
    <property type="entry name" value="LEAF RUST 10 DISEASE-RESISTANCE LOCUS RECEPTOR-LIKE PROTEIN KINASE-LIKE 1.4"/>
    <property type="match status" value="1"/>
</dbReference>
<keyword evidence="8 12" id="KW-0067">ATP-binding</keyword>
<evidence type="ECO:0000256" key="12">
    <source>
        <dbReference type="PROSITE-ProRule" id="PRU10141"/>
    </source>
</evidence>
<dbReference type="Gene3D" id="1.10.510.10">
    <property type="entry name" value="Transferase(Phosphotransferase) domain 1"/>
    <property type="match status" value="1"/>
</dbReference>
<dbReference type="GO" id="GO:0004674">
    <property type="term" value="F:protein serine/threonine kinase activity"/>
    <property type="evidence" value="ECO:0007669"/>
    <property type="project" value="UniProtKB-KW"/>
</dbReference>
<dbReference type="GO" id="GO:0005524">
    <property type="term" value="F:ATP binding"/>
    <property type="evidence" value="ECO:0007669"/>
    <property type="project" value="UniProtKB-UniRule"/>
</dbReference>
<evidence type="ECO:0000259" key="14">
    <source>
        <dbReference type="PROSITE" id="PS50011"/>
    </source>
</evidence>
<evidence type="ECO:0000256" key="13">
    <source>
        <dbReference type="SAM" id="Phobius"/>
    </source>
</evidence>
<dbReference type="FunFam" id="1.10.510.10:FF:000161">
    <property type="entry name" value="Wall-associated receptor kinase-like 20"/>
    <property type="match status" value="1"/>
</dbReference>
<evidence type="ECO:0000313" key="15">
    <source>
        <dbReference type="EMBL" id="PSR88300.1"/>
    </source>
</evidence>
<keyword evidence="15" id="KW-0675">Receptor</keyword>
<evidence type="ECO:0000256" key="7">
    <source>
        <dbReference type="ARBA" id="ARBA00022777"/>
    </source>
</evidence>
<evidence type="ECO:0000313" key="16">
    <source>
        <dbReference type="Proteomes" id="UP000241394"/>
    </source>
</evidence>
<keyword evidence="16" id="KW-1185">Reference proteome</keyword>
<dbReference type="STRING" id="1590841.A0A2R6PBF8"/>
<gene>
    <name evidence="15" type="ORF">CEY00_Acc31329</name>
</gene>
<keyword evidence="5" id="KW-0732">Signal</keyword>
<dbReference type="Gramene" id="PSR88300">
    <property type="protein sequence ID" value="PSR88300"/>
    <property type="gene ID" value="CEY00_Acc31329"/>
</dbReference>
<evidence type="ECO:0000256" key="3">
    <source>
        <dbReference type="ARBA" id="ARBA00022679"/>
    </source>
</evidence>
<evidence type="ECO:0000256" key="5">
    <source>
        <dbReference type="ARBA" id="ARBA00022729"/>
    </source>
</evidence>
<feature type="domain" description="Protein kinase" evidence="14">
    <location>
        <begin position="327"/>
        <end position="602"/>
    </location>
</feature>
<keyword evidence="3" id="KW-0808">Transferase</keyword>
<keyword evidence="11" id="KW-0325">Glycoprotein</keyword>
<dbReference type="FunCoup" id="A0A2R6PBF8">
    <property type="interactions" value="65"/>
</dbReference>
<accession>A0A2R6PBF8</accession>
<feature type="transmembrane region" description="Helical" evidence="13">
    <location>
        <begin position="12"/>
        <end position="31"/>
    </location>
</feature>
<dbReference type="OMA" id="WEFRMAV"/>
<comment type="subcellular location">
    <subcellularLocation>
        <location evidence="1">Membrane</location>
        <topology evidence="1">Single-pass membrane protein</topology>
    </subcellularLocation>
</comment>
<protein>
    <submittedName>
        <fullName evidence="15">Leaf rust 10 disease-resistance locus receptor-like protein kinase</fullName>
    </submittedName>
</protein>
<dbReference type="AlphaFoldDB" id="A0A2R6PBF8"/>
<evidence type="ECO:0000256" key="6">
    <source>
        <dbReference type="ARBA" id="ARBA00022741"/>
    </source>
</evidence>
<sequence>MGVVFCILNWEFRMAVLSILVFFIVTHLLLLHSAGCPESFDCGIHGKIRFPYTISTHPECGFVWVDCGETDQNVILGGKQYQVTGKLNNDSIEIKDVELERLISNKQSCDQLFTYIFFGTPPPFISFTISPNITLFKCMTVGDELIDKRTVEHFRGVHNHSECPGYTIYYKYPSYQVPTLGSYPHNCYVMQLPVVPPTENQDASDLLSLLAADFTIEFHVAEECLDCLLDWGHCSGTVSDFQCKKLRKGGSNSMALILATVIPGFTVLSCLFLIIWKRNQWNHISSYIIRRNISADPSLKEDVEGGSVYFGVPIFTYAELKEATHKFDPSKELGDGGFGTVYYGKLRDGREVALKRLYEYNCKQVTQFMNEIVILTCLRHRSLVTLYGCTSHQSRELLLVYEYIPNGTVADHLHGNRAKDGSLTWPIRMNIAIEIASALAYLHASDIIHRNVKTSNILLDKNFCVKVADFGLSRLFPADVTHASTAPQGTPGYVDPEYHQCYQLTDKSDVYSFGVVLIELISSMPAVDISRHRHEINLANFAINRIQNRALNELIDPSLGFESDSSIERMTTLVAEVAFRCLQREKERRPTMDEVLETLKGIQGYKDENVGTMTPFSPDDDEAMLLKNKKVLPSPDYISTISNSSG</sequence>
<dbReference type="OrthoDB" id="4062651at2759"/>
<evidence type="ECO:0000256" key="8">
    <source>
        <dbReference type="ARBA" id="ARBA00022840"/>
    </source>
</evidence>
<comment type="caution">
    <text evidence="15">The sequence shown here is derived from an EMBL/GenBank/DDBJ whole genome shotgun (WGS) entry which is preliminary data.</text>
</comment>
<evidence type="ECO:0000256" key="10">
    <source>
        <dbReference type="ARBA" id="ARBA00023136"/>
    </source>
</evidence>
<dbReference type="SUPFAM" id="SSF56112">
    <property type="entry name" value="Protein kinase-like (PK-like)"/>
    <property type="match status" value="1"/>
</dbReference>
<dbReference type="Pfam" id="PF07714">
    <property type="entry name" value="PK_Tyr_Ser-Thr"/>
    <property type="match status" value="1"/>
</dbReference>
<evidence type="ECO:0000256" key="9">
    <source>
        <dbReference type="ARBA" id="ARBA00022989"/>
    </source>
</evidence>
<organism evidence="15 16">
    <name type="scientific">Actinidia chinensis var. chinensis</name>
    <name type="common">Chinese soft-hair kiwi</name>
    <dbReference type="NCBI Taxonomy" id="1590841"/>
    <lineage>
        <taxon>Eukaryota</taxon>
        <taxon>Viridiplantae</taxon>
        <taxon>Streptophyta</taxon>
        <taxon>Embryophyta</taxon>
        <taxon>Tracheophyta</taxon>
        <taxon>Spermatophyta</taxon>
        <taxon>Magnoliopsida</taxon>
        <taxon>eudicotyledons</taxon>
        <taxon>Gunneridae</taxon>
        <taxon>Pentapetalae</taxon>
        <taxon>asterids</taxon>
        <taxon>Ericales</taxon>
        <taxon>Actinidiaceae</taxon>
        <taxon>Actinidia</taxon>
    </lineage>
</organism>
<keyword evidence="9 13" id="KW-1133">Transmembrane helix</keyword>
<dbReference type="Gene3D" id="3.30.200.20">
    <property type="entry name" value="Phosphorylase Kinase, domain 1"/>
    <property type="match status" value="1"/>
</dbReference>
<dbReference type="InterPro" id="IPR017441">
    <property type="entry name" value="Protein_kinase_ATP_BS"/>
</dbReference>
<feature type="transmembrane region" description="Helical" evidence="13">
    <location>
        <begin position="254"/>
        <end position="276"/>
    </location>
</feature>
<dbReference type="InterPro" id="IPR001245">
    <property type="entry name" value="Ser-Thr/Tyr_kinase_cat_dom"/>
</dbReference>
<feature type="binding site" evidence="12">
    <location>
        <position position="355"/>
    </location>
    <ligand>
        <name>ATP</name>
        <dbReference type="ChEBI" id="CHEBI:30616"/>
    </ligand>
</feature>
<dbReference type="Proteomes" id="UP000241394">
    <property type="component" value="Chromosome LG27"/>
</dbReference>
<dbReference type="EMBL" id="NKQK01000027">
    <property type="protein sequence ID" value="PSR88300.1"/>
    <property type="molecule type" value="Genomic_DNA"/>
</dbReference>
<keyword evidence="10 13" id="KW-0472">Membrane</keyword>
<dbReference type="GO" id="GO:0005886">
    <property type="term" value="C:plasma membrane"/>
    <property type="evidence" value="ECO:0007669"/>
    <property type="project" value="UniProtKB-ARBA"/>
</dbReference>
<proteinExistence type="predicted"/>
<reference evidence="15 16" key="1">
    <citation type="submission" date="2017-07" db="EMBL/GenBank/DDBJ databases">
        <title>An improved, manually edited Actinidia chinensis var. chinensis (kiwifruit) genome highlights the challenges associated with draft genomes and gene prediction in plants.</title>
        <authorList>
            <person name="Pilkington S."/>
            <person name="Crowhurst R."/>
            <person name="Hilario E."/>
            <person name="Nardozza S."/>
            <person name="Fraser L."/>
            <person name="Peng Y."/>
            <person name="Gunaseelan K."/>
            <person name="Simpson R."/>
            <person name="Tahir J."/>
            <person name="Deroles S."/>
            <person name="Templeton K."/>
            <person name="Luo Z."/>
            <person name="Davy M."/>
            <person name="Cheng C."/>
            <person name="Mcneilage M."/>
            <person name="Scaglione D."/>
            <person name="Liu Y."/>
            <person name="Zhang Q."/>
            <person name="Datson P."/>
            <person name="De Silva N."/>
            <person name="Gardiner S."/>
            <person name="Bassett H."/>
            <person name="Chagne D."/>
            <person name="Mccallum J."/>
            <person name="Dzierzon H."/>
            <person name="Deng C."/>
            <person name="Wang Y.-Y."/>
            <person name="Barron N."/>
            <person name="Manako K."/>
            <person name="Bowen J."/>
            <person name="Foster T."/>
            <person name="Erridge Z."/>
            <person name="Tiffin H."/>
            <person name="Waite C."/>
            <person name="Davies K."/>
            <person name="Grierson E."/>
            <person name="Laing W."/>
            <person name="Kirk R."/>
            <person name="Chen X."/>
            <person name="Wood M."/>
            <person name="Montefiori M."/>
            <person name="Brummell D."/>
            <person name="Schwinn K."/>
            <person name="Catanach A."/>
            <person name="Fullerton C."/>
            <person name="Li D."/>
            <person name="Meiyalaghan S."/>
            <person name="Nieuwenhuizen N."/>
            <person name="Read N."/>
            <person name="Prakash R."/>
            <person name="Hunter D."/>
            <person name="Zhang H."/>
            <person name="Mckenzie M."/>
            <person name="Knabel M."/>
            <person name="Harris A."/>
            <person name="Allan A."/>
            <person name="Chen A."/>
            <person name="Janssen B."/>
            <person name="Plunkett B."/>
            <person name="Dwamena C."/>
            <person name="Voogd C."/>
            <person name="Leif D."/>
            <person name="Lafferty D."/>
            <person name="Souleyre E."/>
            <person name="Varkonyi-Gasic E."/>
            <person name="Gambi F."/>
            <person name="Hanley J."/>
            <person name="Yao J.-L."/>
            <person name="Cheung J."/>
            <person name="David K."/>
            <person name="Warren B."/>
            <person name="Marsh K."/>
            <person name="Snowden K."/>
            <person name="Lin-Wang K."/>
            <person name="Brian L."/>
            <person name="Martinez-Sanchez M."/>
            <person name="Wang M."/>
            <person name="Ileperuma N."/>
            <person name="Macnee N."/>
            <person name="Campin R."/>
            <person name="Mcatee P."/>
            <person name="Drummond R."/>
            <person name="Espley R."/>
            <person name="Ireland H."/>
            <person name="Wu R."/>
            <person name="Atkinson R."/>
            <person name="Karunairetnam S."/>
            <person name="Bulley S."/>
            <person name="Chunkath S."/>
            <person name="Hanley Z."/>
            <person name="Storey R."/>
            <person name="Thrimawithana A."/>
            <person name="Thomson S."/>
            <person name="David C."/>
            <person name="Testolin R."/>
        </authorList>
    </citation>
    <scope>NUCLEOTIDE SEQUENCE [LARGE SCALE GENOMIC DNA]</scope>
    <source>
        <strain evidence="16">cv. Red5</strain>
        <tissue evidence="15">Young leaf</tissue>
    </source>
</reference>
<keyword evidence="7 15" id="KW-0418">Kinase</keyword>
<dbReference type="InterPro" id="IPR000719">
    <property type="entry name" value="Prot_kinase_dom"/>
</dbReference>
<keyword evidence="6 12" id="KW-0547">Nucleotide-binding</keyword>
<evidence type="ECO:0000256" key="4">
    <source>
        <dbReference type="ARBA" id="ARBA00022692"/>
    </source>
</evidence>
<dbReference type="InterPro" id="IPR011009">
    <property type="entry name" value="Kinase-like_dom_sf"/>
</dbReference>
<evidence type="ECO:0000256" key="2">
    <source>
        <dbReference type="ARBA" id="ARBA00022527"/>
    </source>
</evidence>
<keyword evidence="4 13" id="KW-0812">Transmembrane</keyword>
<dbReference type="PANTHER" id="PTHR46008">
    <property type="entry name" value="LEAF RUST 10 DISEASE-RESISTANCE LOCUS RECEPTOR-LIKE PROTEIN KINASE-LIKE 1.4"/>
    <property type="match status" value="1"/>
</dbReference>